<comment type="function">
    <text evidence="4">Removes the pyruvyl group from chorismate, with concomitant aromatization of the ring, to provide 4-hydroxybenzoate (4HB) for the ubiquinone pathway.</text>
</comment>
<dbReference type="Gene3D" id="3.40.1410.10">
    <property type="entry name" value="Chorismate lyase-like"/>
    <property type="match status" value="1"/>
</dbReference>
<name>A0A975YNC1_9VIBR</name>
<dbReference type="GO" id="GO:0042866">
    <property type="term" value="P:pyruvate biosynthetic process"/>
    <property type="evidence" value="ECO:0007669"/>
    <property type="project" value="UniProtKB-UniRule"/>
</dbReference>
<comment type="similarity">
    <text evidence="4">Belongs to the UbiC family.</text>
</comment>
<dbReference type="GO" id="GO:0005829">
    <property type="term" value="C:cytosol"/>
    <property type="evidence" value="ECO:0007669"/>
    <property type="project" value="TreeGrafter"/>
</dbReference>
<dbReference type="EC" id="4.1.3.40" evidence="4"/>
<dbReference type="AlphaFoldDB" id="A0A975YNC1"/>
<accession>A0A975YNC1</accession>
<sequence length="177" mass="20205">MNQTTAFYLAALRQVSWQQPEQFTYPDENAKTWLLELGSLSHLMAAHCEHFSVKLLHNQFTAAAELHADEVQLLSEEQCLLRQVVLQGDAVPWALGSTLIPLSSMQQRDWQQQGDTPLGETIFSCETVKRDALQVGWAETSRGKLLARRSRLWMQHKPMLVAELFLPDSPIYSKERV</sequence>
<evidence type="ECO:0000256" key="3">
    <source>
        <dbReference type="ARBA" id="ARBA00023239"/>
    </source>
</evidence>
<keyword evidence="6" id="KW-1185">Reference proteome</keyword>
<dbReference type="GO" id="GO:0006744">
    <property type="term" value="P:ubiquinone biosynthetic process"/>
    <property type="evidence" value="ECO:0007669"/>
    <property type="project" value="UniProtKB-UniRule"/>
</dbReference>
<dbReference type="HAMAP" id="MF_01632">
    <property type="entry name" value="UbiC"/>
    <property type="match status" value="1"/>
</dbReference>
<keyword evidence="2 4" id="KW-0831">Ubiquinone biosynthesis</keyword>
<feature type="binding site" evidence="4">
    <location>
        <position position="163"/>
    </location>
    <ligand>
        <name>substrate</name>
    </ligand>
</feature>
<comment type="catalytic activity">
    <reaction evidence="4">
        <text>chorismate = 4-hydroxybenzoate + pyruvate</text>
        <dbReference type="Rhea" id="RHEA:16505"/>
        <dbReference type="ChEBI" id="CHEBI:15361"/>
        <dbReference type="ChEBI" id="CHEBI:17879"/>
        <dbReference type="ChEBI" id="CHEBI:29748"/>
        <dbReference type="EC" id="4.1.3.40"/>
    </reaction>
</comment>
<reference evidence="5" key="1">
    <citation type="submission" date="2021-06" db="EMBL/GenBank/DDBJ databases">
        <title>Vibrio nov. sp., novel gut bacterium isolated from Yellow Sea oyster.</title>
        <authorList>
            <person name="Muhammad N."/>
            <person name="Nguyen T.H."/>
            <person name="Lee Y.-J."/>
            <person name="Ko J."/>
            <person name="Kim S.-G."/>
        </authorList>
    </citation>
    <scope>NUCLEOTIDE SEQUENCE</scope>
    <source>
        <strain evidence="5">OG9-811</strain>
    </source>
</reference>
<feature type="binding site" evidence="4">
    <location>
        <position position="118"/>
    </location>
    <ligand>
        <name>substrate</name>
    </ligand>
</feature>
<comment type="subcellular location">
    <subcellularLocation>
        <location evidence="4">Cytoplasm</location>
    </subcellularLocation>
</comment>
<evidence type="ECO:0000256" key="2">
    <source>
        <dbReference type="ARBA" id="ARBA00022688"/>
    </source>
</evidence>
<dbReference type="PANTHER" id="PTHR38683:SF1">
    <property type="entry name" value="CHORISMATE PYRUVATE-LYASE"/>
    <property type="match status" value="1"/>
</dbReference>
<dbReference type="KEGG" id="vos:KNV97_19405"/>
<comment type="caution">
    <text evidence="4">Lacks conserved residue(s) required for the propagation of feature annotation.</text>
</comment>
<dbReference type="RefSeq" id="WP_136487346.1">
    <property type="nucleotide sequence ID" value="NZ_CP076643.1"/>
</dbReference>
<comment type="pathway">
    <text evidence="4">Cofactor biosynthesis; ubiquinone biosynthesis.</text>
</comment>
<proteinExistence type="inferred from homology"/>
<dbReference type="PANTHER" id="PTHR38683">
    <property type="entry name" value="CHORISMATE PYRUVATE-LYASE"/>
    <property type="match status" value="1"/>
</dbReference>
<dbReference type="Proteomes" id="UP000694232">
    <property type="component" value="Chromosome 1"/>
</dbReference>
<protein>
    <recommendedName>
        <fullName evidence="4">Probable chorismate pyruvate-lyase</fullName>
        <shortName evidence="4">CL</shortName>
        <shortName evidence="4">CPL</shortName>
        <ecNumber evidence="4">4.1.3.40</ecNumber>
    </recommendedName>
</protein>
<evidence type="ECO:0000256" key="1">
    <source>
        <dbReference type="ARBA" id="ARBA00022490"/>
    </source>
</evidence>
<dbReference type="InterPro" id="IPR028978">
    <property type="entry name" value="Chorismate_lyase_/UTRA_dom_sf"/>
</dbReference>
<evidence type="ECO:0000313" key="6">
    <source>
        <dbReference type="Proteomes" id="UP000694232"/>
    </source>
</evidence>
<keyword evidence="4" id="KW-0670">Pyruvate</keyword>
<evidence type="ECO:0000313" key="5">
    <source>
        <dbReference type="EMBL" id="QXO17509.1"/>
    </source>
</evidence>
<gene>
    <name evidence="4" type="primary">ubiC</name>
    <name evidence="5" type="ORF">KNV97_19405</name>
</gene>
<keyword evidence="3 4" id="KW-0456">Lyase</keyword>
<dbReference type="Pfam" id="PF04345">
    <property type="entry name" value="Chor_lyase"/>
    <property type="match status" value="1"/>
</dbReference>
<evidence type="ECO:0000256" key="4">
    <source>
        <dbReference type="HAMAP-Rule" id="MF_01632"/>
    </source>
</evidence>
<feature type="binding site" evidence="4">
    <location>
        <position position="82"/>
    </location>
    <ligand>
        <name>substrate</name>
    </ligand>
</feature>
<dbReference type="EMBL" id="CP076643">
    <property type="protein sequence ID" value="QXO17509.1"/>
    <property type="molecule type" value="Genomic_DNA"/>
</dbReference>
<dbReference type="InterPro" id="IPR007440">
    <property type="entry name" value="Chorismate--pyruvate_lyase"/>
</dbReference>
<dbReference type="GO" id="GO:0008813">
    <property type="term" value="F:chorismate lyase activity"/>
    <property type="evidence" value="ECO:0007669"/>
    <property type="project" value="UniProtKB-UniRule"/>
</dbReference>
<dbReference type="SUPFAM" id="SSF64288">
    <property type="entry name" value="Chorismate lyase-like"/>
    <property type="match status" value="1"/>
</dbReference>
<keyword evidence="1 4" id="KW-0963">Cytoplasm</keyword>
<organism evidence="5 6">
    <name type="scientific">Vibrio ostreae</name>
    <dbReference type="NCBI Taxonomy" id="2841925"/>
    <lineage>
        <taxon>Bacteria</taxon>
        <taxon>Pseudomonadati</taxon>
        <taxon>Pseudomonadota</taxon>
        <taxon>Gammaproteobacteria</taxon>
        <taxon>Vibrionales</taxon>
        <taxon>Vibrionaceae</taxon>
        <taxon>Vibrio</taxon>
    </lineage>
</organism>